<dbReference type="GO" id="GO:0080120">
    <property type="term" value="P:CAAX-box protein maturation"/>
    <property type="evidence" value="ECO:0007669"/>
    <property type="project" value="UniProtKB-ARBA"/>
</dbReference>
<evidence type="ECO:0000313" key="5">
    <source>
        <dbReference type="Proteomes" id="UP000004625"/>
    </source>
</evidence>
<evidence type="ECO:0000313" key="4">
    <source>
        <dbReference type="EMBL" id="EHL96111.1"/>
    </source>
</evidence>
<proteinExistence type="inferred from homology"/>
<accession>G9ZS00</accession>
<comment type="caution">
    <text evidence="4">The sequence shown here is derived from an EMBL/GenBank/DDBJ whole genome shotgun (WGS) entry which is preliminary data.</text>
</comment>
<keyword evidence="2" id="KW-1133">Transmembrane helix</keyword>
<dbReference type="InterPro" id="IPR003675">
    <property type="entry name" value="Rce1/LyrA-like_dom"/>
</dbReference>
<evidence type="ECO:0000256" key="2">
    <source>
        <dbReference type="SAM" id="Phobius"/>
    </source>
</evidence>
<keyword evidence="4" id="KW-0645">Protease</keyword>
<dbReference type="HOGENOM" id="CLU_090300_0_0_9"/>
<feature type="transmembrane region" description="Helical" evidence="2">
    <location>
        <begin position="76"/>
        <end position="95"/>
    </location>
</feature>
<keyword evidence="5" id="KW-1185">Reference proteome</keyword>
<evidence type="ECO:0000256" key="1">
    <source>
        <dbReference type="ARBA" id="ARBA00009067"/>
    </source>
</evidence>
<organism evidence="4 5">
    <name type="scientific">Lentilactobacillus parafarraginis F0439</name>
    <dbReference type="NCBI Taxonomy" id="797515"/>
    <lineage>
        <taxon>Bacteria</taxon>
        <taxon>Bacillati</taxon>
        <taxon>Bacillota</taxon>
        <taxon>Bacilli</taxon>
        <taxon>Lactobacillales</taxon>
        <taxon>Lactobacillaceae</taxon>
        <taxon>Lentilactobacillus</taxon>
    </lineage>
</organism>
<evidence type="ECO:0000259" key="3">
    <source>
        <dbReference type="Pfam" id="PF02517"/>
    </source>
</evidence>
<keyword evidence="2" id="KW-0472">Membrane</keyword>
<feature type="domain" description="CAAX prenyl protease 2/Lysostaphin resistance protein A-like" evidence="3">
    <location>
        <begin position="76"/>
        <end position="179"/>
    </location>
</feature>
<comment type="similarity">
    <text evidence="1">Belongs to the UPF0177 family.</text>
</comment>
<dbReference type="Pfam" id="PF02517">
    <property type="entry name" value="Rce1-like"/>
    <property type="match status" value="1"/>
</dbReference>
<dbReference type="GO" id="GO:0006508">
    <property type="term" value="P:proteolysis"/>
    <property type="evidence" value="ECO:0007669"/>
    <property type="project" value="UniProtKB-KW"/>
</dbReference>
<dbReference type="InterPro" id="IPR052710">
    <property type="entry name" value="CAAX_protease"/>
</dbReference>
<dbReference type="eggNOG" id="COG1266">
    <property type="taxonomic scope" value="Bacteria"/>
</dbReference>
<feature type="transmembrane region" description="Helical" evidence="2">
    <location>
        <begin position="6"/>
        <end position="26"/>
    </location>
</feature>
<name>G9ZS00_9LACO</name>
<dbReference type="AlphaFoldDB" id="G9ZS00"/>
<dbReference type="PANTHER" id="PTHR36435:SF1">
    <property type="entry name" value="CAAX AMINO TERMINAL PROTEASE FAMILY PROTEIN"/>
    <property type="match status" value="1"/>
</dbReference>
<dbReference type="Proteomes" id="UP000004625">
    <property type="component" value="Unassembled WGS sequence"/>
</dbReference>
<protein>
    <submittedName>
        <fullName evidence="4">CAAX amino terminal protease family protein</fullName>
    </submittedName>
</protein>
<dbReference type="PANTHER" id="PTHR36435">
    <property type="entry name" value="SLR1288 PROTEIN"/>
    <property type="match status" value="1"/>
</dbReference>
<keyword evidence="2" id="KW-0812">Transmembrane</keyword>
<reference evidence="4 5" key="1">
    <citation type="submission" date="2011-09" db="EMBL/GenBank/DDBJ databases">
        <authorList>
            <person name="Weinstock G."/>
            <person name="Sodergren E."/>
            <person name="Clifton S."/>
            <person name="Fulton L."/>
            <person name="Fulton B."/>
            <person name="Courtney L."/>
            <person name="Fronick C."/>
            <person name="Harrison M."/>
            <person name="Strong C."/>
            <person name="Farmer C."/>
            <person name="Delahaunty K."/>
            <person name="Markovic C."/>
            <person name="Hall O."/>
            <person name="Minx P."/>
            <person name="Tomlinson C."/>
            <person name="Mitreva M."/>
            <person name="Hou S."/>
            <person name="Chen J."/>
            <person name="Wollam A."/>
            <person name="Pepin K.H."/>
            <person name="Johnson M."/>
            <person name="Bhonagiri V."/>
            <person name="Zhang X."/>
            <person name="Suruliraj S."/>
            <person name="Warren W."/>
            <person name="Chinwalla A."/>
            <person name="Mardis E.R."/>
            <person name="Wilson R.K."/>
        </authorList>
    </citation>
    <scope>NUCLEOTIDE SEQUENCE [LARGE SCALE GENOMIC DNA]</scope>
    <source>
        <strain evidence="4 5">F0439</strain>
    </source>
</reference>
<feature type="transmembrane region" description="Helical" evidence="2">
    <location>
        <begin position="46"/>
        <end position="64"/>
    </location>
</feature>
<feature type="transmembrane region" description="Helical" evidence="2">
    <location>
        <begin position="116"/>
        <end position="136"/>
    </location>
</feature>
<dbReference type="EMBL" id="AGEY01000191">
    <property type="protein sequence ID" value="EHL96111.1"/>
    <property type="molecule type" value="Genomic_DNA"/>
</dbReference>
<feature type="transmembrane region" description="Helical" evidence="2">
    <location>
        <begin position="194"/>
        <end position="214"/>
    </location>
</feature>
<sequence length="234" mass="25853">MYGSQLLTTAIFIFGYSVISAGLVYWSLGSWKVFQKRVRVTAPLKLWTWVLAGAFVIFAFAAQWPAMFAVTLHSKAILATTLIAVGTGIFEESLFRGTFFSVFMANMQYRSRSYQLTRSAIYSSIIFGLIHLTNVIGGNLQAVLQQVVYAMAFGLFLCVIRVMTNTLLWVIIIHTVADWAPATATGSGPTEVSSWWLIVGVFGLLMLVSLVYLVKVDRLLERSANLGMPNEQGG</sequence>
<gene>
    <name evidence="4" type="ORF">HMPREF9103_02517</name>
</gene>
<dbReference type="STRING" id="797515.HMPREF9103_02517"/>
<dbReference type="GO" id="GO:0004175">
    <property type="term" value="F:endopeptidase activity"/>
    <property type="evidence" value="ECO:0007669"/>
    <property type="project" value="UniProtKB-ARBA"/>
</dbReference>
<keyword evidence="4" id="KW-0378">Hydrolase</keyword>
<dbReference type="PATRIC" id="fig|797515.3.peg.2268"/>